<evidence type="ECO:0008006" key="3">
    <source>
        <dbReference type="Google" id="ProtNLM"/>
    </source>
</evidence>
<reference evidence="1 2" key="1">
    <citation type="submission" date="2022-06" db="EMBL/GenBank/DDBJ databases">
        <title>Isolation of gut microbiota from human fecal samples.</title>
        <authorList>
            <person name="Pamer E.G."/>
            <person name="Barat B."/>
            <person name="Waligurski E."/>
            <person name="Medina S."/>
            <person name="Paddock L."/>
            <person name="Mostad J."/>
        </authorList>
    </citation>
    <scope>NUCLEOTIDE SEQUENCE [LARGE SCALE GENOMIC DNA]</scope>
    <source>
        <strain evidence="1 2">SL.3.17</strain>
    </source>
</reference>
<proteinExistence type="predicted"/>
<keyword evidence="2" id="KW-1185">Reference proteome</keyword>
<organism evidence="1 2">
    <name type="scientific">Anaerovorax odorimutans</name>
    <dbReference type="NCBI Taxonomy" id="109327"/>
    <lineage>
        <taxon>Bacteria</taxon>
        <taxon>Bacillati</taxon>
        <taxon>Bacillota</taxon>
        <taxon>Clostridia</taxon>
        <taxon>Peptostreptococcales</taxon>
        <taxon>Anaerovoracaceae</taxon>
        <taxon>Anaerovorax</taxon>
    </lineage>
</organism>
<dbReference type="EMBL" id="JANFXK010000015">
    <property type="protein sequence ID" value="MCQ4637674.1"/>
    <property type="molecule type" value="Genomic_DNA"/>
</dbReference>
<dbReference type="Proteomes" id="UP001524502">
    <property type="component" value="Unassembled WGS sequence"/>
</dbReference>
<dbReference type="RefSeq" id="WP_256132855.1">
    <property type="nucleotide sequence ID" value="NZ_JANFXK010000015.1"/>
</dbReference>
<name>A0ABT1RR98_9FIRM</name>
<protein>
    <recommendedName>
        <fullName evidence="3">HK97 gp10 family phage protein</fullName>
    </recommendedName>
</protein>
<evidence type="ECO:0000313" key="2">
    <source>
        <dbReference type="Proteomes" id="UP001524502"/>
    </source>
</evidence>
<comment type="caution">
    <text evidence="1">The sequence shown here is derived from an EMBL/GenBank/DDBJ whole genome shotgun (WGS) entry which is preliminary data.</text>
</comment>
<accession>A0ABT1RR98</accession>
<evidence type="ECO:0000313" key="1">
    <source>
        <dbReference type="EMBL" id="MCQ4637674.1"/>
    </source>
</evidence>
<sequence length="151" mass="17227">MTISLKVSGIDELQHDFEQAVQLYPELAQKRLRRHKFRLKNYVKKLVCEKVKTDRGLTKGFSASDKGDINELRVEFSAEGKKNPHFHLIEEGHDIVMPFTRNGTVRKDGGQVKGYVPGIKAIPQASKNYEEIFETDIRDMADELLKKAGLI</sequence>
<gene>
    <name evidence="1" type="ORF">NE619_13150</name>
</gene>